<dbReference type="InterPro" id="IPR013325">
    <property type="entry name" value="RNA_pol_sigma_r2"/>
</dbReference>
<accession>A0A316AT00</accession>
<reference evidence="7 8" key="1">
    <citation type="submission" date="2018-03" db="EMBL/GenBank/DDBJ databases">
        <title>Genomic Encyclopedia of Archaeal and Bacterial Type Strains, Phase II (KMG-II): from individual species to whole genera.</title>
        <authorList>
            <person name="Goeker M."/>
        </authorList>
    </citation>
    <scope>NUCLEOTIDE SEQUENCE [LARGE SCALE GENOMIC DNA]</scope>
    <source>
        <strain evidence="7 8">DSM 100346</strain>
    </source>
</reference>
<comment type="caution">
    <text evidence="7">The sequence shown here is derived from an EMBL/GenBank/DDBJ whole genome shotgun (WGS) entry which is preliminary data.</text>
</comment>
<dbReference type="GO" id="GO:0016987">
    <property type="term" value="F:sigma factor activity"/>
    <property type="evidence" value="ECO:0007669"/>
    <property type="project" value="UniProtKB-KW"/>
</dbReference>
<dbReference type="InterPro" id="IPR036388">
    <property type="entry name" value="WH-like_DNA-bd_sf"/>
</dbReference>
<dbReference type="InterPro" id="IPR013324">
    <property type="entry name" value="RNA_pol_sigma_r3/r4-like"/>
</dbReference>
<feature type="domain" description="RNA polymerase sigma-70 region 2" evidence="5">
    <location>
        <begin position="9"/>
        <end position="77"/>
    </location>
</feature>
<dbReference type="InterPro" id="IPR007627">
    <property type="entry name" value="RNA_pol_sigma70_r2"/>
</dbReference>
<sequence>MENSLFKEFYEEYKSMVYNLALGYVPHMADAQDITQEVFVKLYQHHSSYDPAKASLKTWVYRVTINHCLDFIKAKRRQKRFGLFLDLFRSESGEKPEPVAPTAHPGLLLEEREGIDTLMAAIQQLPEKQKTVIILLKIEDRSQKEVAEIMEISVKAVESLFQRAKTHLAKKLEI</sequence>
<dbReference type="SUPFAM" id="SSF88946">
    <property type="entry name" value="Sigma2 domain of RNA polymerase sigma factors"/>
    <property type="match status" value="1"/>
</dbReference>
<dbReference type="InterPro" id="IPR013249">
    <property type="entry name" value="RNA_pol_sigma70_r4_t2"/>
</dbReference>
<evidence type="ECO:0000256" key="3">
    <source>
        <dbReference type="ARBA" id="ARBA00023082"/>
    </source>
</evidence>
<comment type="similarity">
    <text evidence="1">Belongs to the sigma-70 factor family. ECF subfamily.</text>
</comment>
<evidence type="ECO:0000256" key="4">
    <source>
        <dbReference type="ARBA" id="ARBA00023163"/>
    </source>
</evidence>
<keyword evidence="4" id="KW-0804">Transcription</keyword>
<dbReference type="OrthoDB" id="9780326at2"/>
<keyword evidence="8" id="KW-1185">Reference proteome</keyword>
<dbReference type="AlphaFoldDB" id="A0A316AT00"/>
<dbReference type="Pfam" id="PF04542">
    <property type="entry name" value="Sigma70_r2"/>
    <property type="match status" value="1"/>
</dbReference>
<dbReference type="Pfam" id="PF08281">
    <property type="entry name" value="Sigma70_r4_2"/>
    <property type="match status" value="1"/>
</dbReference>
<evidence type="ECO:0000259" key="6">
    <source>
        <dbReference type="Pfam" id="PF08281"/>
    </source>
</evidence>
<dbReference type="InterPro" id="IPR014284">
    <property type="entry name" value="RNA_pol_sigma-70_dom"/>
</dbReference>
<protein>
    <submittedName>
        <fullName evidence="7">RNA polymerase sigma-70 factor (ECF subfamily)</fullName>
    </submittedName>
</protein>
<evidence type="ECO:0000256" key="1">
    <source>
        <dbReference type="ARBA" id="ARBA00010641"/>
    </source>
</evidence>
<evidence type="ECO:0000259" key="5">
    <source>
        <dbReference type="Pfam" id="PF04542"/>
    </source>
</evidence>
<dbReference type="EMBL" id="QGDT01000001">
    <property type="protein sequence ID" value="PWJ59940.1"/>
    <property type="molecule type" value="Genomic_DNA"/>
</dbReference>
<evidence type="ECO:0000313" key="8">
    <source>
        <dbReference type="Proteomes" id="UP000245880"/>
    </source>
</evidence>
<name>A0A316AT00_9BACT</name>
<dbReference type="CDD" id="cd06171">
    <property type="entry name" value="Sigma70_r4"/>
    <property type="match status" value="1"/>
</dbReference>
<dbReference type="GO" id="GO:0006352">
    <property type="term" value="P:DNA-templated transcription initiation"/>
    <property type="evidence" value="ECO:0007669"/>
    <property type="project" value="InterPro"/>
</dbReference>
<dbReference type="Gene3D" id="1.10.1740.10">
    <property type="match status" value="1"/>
</dbReference>
<dbReference type="Proteomes" id="UP000245880">
    <property type="component" value="Unassembled WGS sequence"/>
</dbReference>
<dbReference type="NCBIfam" id="TIGR02937">
    <property type="entry name" value="sigma70-ECF"/>
    <property type="match status" value="1"/>
</dbReference>
<dbReference type="Gene3D" id="1.10.10.10">
    <property type="entry name" value="Winged helix-like DNA-binding domain superfamily/Winged helix DNA-binding domain"/>
    <property type="match status" value="1"/>
</dbReference>
<dbReference type="GO" id="GO:0003677">
    <property type="term" value="F:DNA binding"/>
    <property type="evidence" value="ECO:0007669"/>
    <property type="project" value="InterPro"/>
</dbReference>
<dbReference type="RefSeq" id="WP_109671928.1">
    <property type="nucleotide sequence ID" value="NZ_QGDT01000001.1"/>
</dbReference>
<dbReference type="SUPFAM" id="SSF88659">
    <property type="entry name" value="Sigma3 and sigma4 domains of RNA polymerase sigma factors"/>
    <property type="match status" value="1"/>
</dbReference>
<organism evidence="7 8">
    <name type="scientific">Dyadobacter jejuensis</name>
    <dbReference type="NCBI Taxonomy" id="1082580"/>
    <lineage>
        <taxon>Bacteria</taxon>
        <taxon>Pseudomonadati</taxon>
        <taxon>Bacteroidota</taxon>
        <taxon>Cytophagia</taxon>
        <taxon>Cytophagales</taxon>
        <taxon>Spirosomataceae</taxon>
        <taxon>Dyadobacter</taxon>
    </lineage>
</organism>
<evidence type="ECO:0000256" key="2">
    <source>
        <dbReference type="ARBA" id="ARBA00023015"/>
    </source>
</evidence>
<dbReference type="PANTHER" id="PTHR43133:SF46">
    <property type="entry name" value="RNA POLYMERASE SIGMA-70 FACTOR ECF SUBFAMILY"/>
    <property type="match status" value="1"/>
</dbReference>
<dbReference type="PANTHER" id="PTHR43133">
    <property type="entry name" value="RNA POLYMERASE ECF-TYPE SIGMA FACTO"/>
    <property type="match status" value="1"/>
</dbReference>
<proteinExistence type="inferred from homology"/>
<dbReference type="InterPro" id="IPR039425">
    <property type="entry name" value="RNA_pol_sigma-70-like"/>
</dbReference>
<feature type="domain" description="RNA polymerase sigma factor 70 region 4 type 2" evidence="6">
    <location>
        <begin position="117"/>
        <end position="168"/>
    </location>
</feature>
<keyword evidence="2" id="KW-0805">Transcription regulation</keyword>
<gene>
    <name evidence="7" type="ORF">CLV98_101115</name>
</gene>
<keyword evidence="3" id="KW-0731">Sigma factor</keyword>
<evidence type="ECO:0000313" key="7">
    <source>
        <dbReference type="EMBL" id="PWJ59940.1"/>
    </source>
</evidence>